<dbReference type="PANTHER" id="PTHR12815:SF23">
    <property type="entry name" value="OUTER MEMBRANE PROTEIN ASSEMBLY FACTOR BAMA"/>
    <property type="match status" value="1"/>
</dbReference>
<keyword evidence="7 8" id="KW-0998">Cell outer membrane</keyword>
<comment type="subunit">
    <text evidence="8">Part of the Bam complex.</text>
</comment>
<dbReference type="Gene3D" id="3.10.20.310">
    <property type="entry name" value="membrane protein fhac"/>
    <property type="match status" value="5"/>
</dbReference>
<evidence type="ECO:0000256" key="1">
    <source>
        <dbReference type="ARBA" id="ARBA00004370"/>
    </source>
</evidence>
<keyword evidence="2 8" id="KW-1134">Transmembrane beta strand</keyword>
<dbReference type="Proteomes" id="UP001519924">
    <property type="component" value="Unassembled WGS sequence"/>
</dbReference>
<keyword evidence="6 8" id="KW-0472">Membrane</keyword>
<keyword evidence="3 8" id="KW-0812">Transmembrane</keyword>
<gene>
    <name evidence="8 11" type="primary">bamA</name>
    <name evidence="11" type="ORF">K1J50_07440</name>
</gene>
<reference evidence="11 12" key="1">
    <citation type="submission" date="2021-08" db="EMBL/GenBank/DDBJ databases">
        <title>Caldovatus sediminis gen. nov., sp. nov., a moderately thermophilic bacterium isolated from a hot spring.</title>
        <authorList>
            <person name="Hu C.-J."/>
            <person name="Li W.-J."/>
            <person name="Xian W.-D."/>
        </authorList>
    </citation>
    <scope>NUCLEOTIDE SEQUENCE [LARGE SCALE GENOMIC DNA]</scope>
    <source>
        <strain evidence="11 12">SYSU G05006</strain>
    </source>
</reference>
<evidence type="ECO:0000256" key="8">
    <source>
        <dbReference type="HAMAP-Rule" id="MF_01430"/>
    </source>
</evidence>
<evidence type="ECO:0000256" key="3">
    <source>
        <dbReference type="ARBA" id="ARBA00022692"/>
    </source>
</evidence>
<dbReference type="Pfam" id="PF01103">
    <property type="entry name" value="Omp85"/>
    <property type="match status" value="1"/>
</dbReference>
<sequence precursor="true">MLRALLPLVFAVVLAAPGGEAQAQPQPRRAPPPAAAGATVQAIEVRGNQRIEADTVRSYMLLQPGDPMDQERLDRSLRTLFATGLFRDVEITTEGGRVIVQVVENPIVNRVAFEGNRKISDDVLRNEVTLRPRAVFTPAAAQADRNRILELYARRGRFAAQVEPKIIELDQNRVDVVFEIVEGEAALVARINFVGNRAFSDSRLKEIIATREAAWYRPFSTADTYDPERLNFDRELLRRYYLRNGYADVQVTGATAELAPDRSGFFITYTIEEGPRYRVGRVDLVSRLRNFDPATVRGEVPIEEGDWYDGDAVERSVQVLTDAIQQRGFPFAEVTPRIERDREARRVNLTFEIGEGPRAYIERIEITGNTRTLDRVIRREFRLAEGDPFIPAQIRRSRQRLRELGYFSSVEITPQPGSAPDRVILNTEVTERATGEISLGGGYATDAGFLADFGLRERNLLGTGVDGRFNITLAQRRSQVDISVTDPAFLERNLAAGFDLFAIQRNLLTIASYEERRYGGALRIGYEFNEYLRQSWAYTLVERNVYNVQPDASRFIQEQRGKTLLSQIGQTITYDRRDSRIDPHSGYVVRLGTDVAGLGGDVAYVRARLDGAYYIPLERFFGNPDYVLAISAGVGILKPFGSREDRIVDRFFLGGENLRGFAIGGAGPRDVLTGDTLGGRFIWTQSTEFRFPLPLPQELGLSGRAFVDVGSLSGLPSATSGPTVRDEATPRVGAGIGVSWRSPFGVINIDLAQAVVKRPYDQTQVFRLGFGTRF</sequence>
<evidence type="ECO:0000256" key="5">
    <source>
        <dbReference type="ARBA" id="ARBA00022737"/>
    </source>
</evidence>
<keyword evidence="5 8" id="KW-0677">Repeat</keyword>
<dbReference type="PANTHER" id="PTHR12815">
    <property type="entry name" value="SORTING AND ASSEMBLY MACHINERY SAMM50 PROTEIN FAMILY MEMBER"/>
    <property type="match status" value="1"/>
</dbReference>
<feature type="chain" id="PRO_5044907269" description="Outer membrane protein assembly factor BamA" evidence="8">
    <location>
        <begin position="24"/>
        <end position="774"/>
    </location>
</feature>
<dbReference type="PIRSF" id="PIRSF006076">
    <property type="entry name" value="OM_assembly_OMP85"/>
    <property type="match status" value="1"/>
</dbReference>
<evidence type="ECO:0000256" key="4">
    <source>
        <dbReference type="ARBA" id="ARBA00022729"/>
    </source>
</evidence>
<evidence type="ECO:0000259" key="10">
    <source>
        <dbReference type="PROSITE" id="PS51779"/>
    </source>
</evidence>
<feature type="domain" description="POTRA" evidence="10">
    <location>
        <begin position="38"/>
        <end position="105"/>
    </location>
</feature>
<dbReference type="Gene3D" id="2.40.160.50">
    <property type="entry name" value="membrane protein fhac: a member of the omp85/tpsb transporter family"/>
    <property type="match status" value="1"/>
</dbReference>
<dbReference type="HAMAP" id="MF_01430">
    <property type="entry name" value="OM_assembly_BamA"/>
    <property type="match status" value="1"/>
</dbReference>
<comment type="subcellular location">
    <subcellularLocation>
        <location evidence="8">Cell outer membrane</location>
    </subcellularLocation>
    <subcellularLocation>
        <location evidence="1">Membrane</location>
    </subcellularLocation>
</comment>
<comment type="function">
    <text evidence="8">Part of the outer membrane protein assembly complex, which is involved in assembly and insertion of beta-barrel proteins into the outer membrane.</text>
</comment>
<feature type="domain" description="POTRA" evidence="10">
    <location>
        <begin position="106"/>
        <end position="183"/>
    </location>
</feature>
<evidence type="ECO:0000313" key="12">
    <source>
        <dbReference type="Proteomes" id="UP001519924"/>
    </source>
</evidence>
<dbReference type="InterPro" id="IPR039910">
    <property type="entry name" value="D15-like"/>
</dbReference>
<evidence type="ECO:0000256" key="7">
    <source>
        <dbReference type="ARBA" id="ARBA00023237"/>
    </source>
</evidence>
<dbReference type="PROSITE" id="PS51779">
    <property type="entry name" value="POTRA"/>
    <property type="match status" value="3"/>
</dbReference>
<evidence type="ECO:0000256" key="9">
    <source>
        <dbReference type="NCBIfam" id="TIGR03303"/>
    </source>
</evidence>
<evidence type="ECO:0000313" key="11">
    <source>
        <dbReference type="EMBL" id="MBW8269319.1"/>
    </source>
</evidence>
<evidence type="ECO:0000256" key="6">
    <source>
        <dbReference type="ARBA" id="ARBA00023136"/>
    </source>
</evidence>
<keyword evidence="12" id="KW-1185">Reference proteome</keyword>
<name>A0ABS7F146_9PROT</name>
<feature type="domain" description="POTRA" evidence="10">
    <location>
        <begin position="359"/>
        <end position="432"/>
    </location>
</feature>
<comment type="caution">
    <text evidence="11">The sequence shown here is derived from an EMBL/GenBank/DDBJ whole genome shotgun (WGS) entry which is preliminary data.</text>
</comment>
<dbReference type="InterPro" id="IPR010827">
    <property type="entry name" value="BamA/TamA_POTRA"/>
</dbReference>
<feature type="signal peptide" evidence="8">
    <location>
        <begin position="1"/>
        <end position="23"/>
    </location>
</feature>
<dbReference type="InterPro" id="IPR034746">
    <property type="entry name" value="POTRA"/>
</dbReference>
<organism evidence="11 12">
    <name type="scientific">Caldovatus aquaticus</name>
    <dbReference type="NCBI Taxonomy" id="2865671"/>
    <lineage>
        <taxon>Bacteria</taxon>
        <taxon>Pseudomonadati</taxon>
        <taxon>Pseudomonadota</taxon>
        <taxon>Alphaproteobacteria</taxon>
        <taxon>Acetobacterales</taxon>
        <taxon>Roseomonadaceae</taxon>
        <taxon>Caldovatus</taxon>
    </lineage>
</organism>
<comment type="similarity">
    <text evidence="8">Belongs to the BamA family.</text>
</comment>
<dbReference type="EMBL" id="JAHZUY010000013">
    <property type="protein sequence ID" value="MBW8269319.1"/>
    <property type="molecule type" value="Genomic_DNA"/>
</dbReference>
<dbReference type="InterPro" id="IPR000184">
    <property type="entry name" value="Bac_surfAg_D15"/>
</dbReference>
<dbReference type="NCBIfam" id="TIGR03303">
    <property type="entry name" value="OM_YaeT"/>
    <property type="match status" value="1"/>
</dbReference>
<keyword evidence="4 8" id="KW-0732">Signal</keyword>
<evidence type="ECO:0000256" key="2">
    <source>
        <dbReference type="ARBA" id="ARBA00022452"/>
    </source>
</evidence>
<protein>
    <recommendedName>
        <fullName evidence="8 9">Outer membrane protein assembly factor BamA</fullName>
    </recommendedName>
</protein>
<proteinExistence type="inferred from homology"/>
<dbReference type="InterPro" id="IPR023707">
    <property type="entry name" value="OM_assembly_BamA"/>
</dbReference>
<accession>A0ABS7F146</accession>
<dbReference type="Pfam" id="PF07244">
    <property type="entry name" value="POTRA"/>
    <property type="match status" value="5"/>
</dbReference>